<evidence type="ECO:0000256" key="1">
    <source>
        <dbReference type="SAM" id="MobiDB-lite"/>
    </source>
</evidence>
<evidence type="ECO:0000313" key="3">
    <source>
        <dbReference type="EMBL" id="PZW27059.1"/>
    </source>
</evidence>
<dbReference type="AlphaFoldDB" id="A0A326U3R2"/>
<evidence type="ECO:0000313" key="4">
    <source>
        <dbReference type="Proteomes" id="UP000248806"/>
    </source>
</evidence>
<sequence>MSVKRSSQAQPNLLLKKARQEKGWTQQQVADLIGAPHSFMVNRWENGTIFPSLDYCTKLTALFHKSQEELGLQRSLYATHRNSQTGPWYDDAIPYHLVRTLIGRQQEVAEIKQHLLHSEQETRVAPCLPGHVLDRQAFGVLPQSIPSLPARYSSHASERATTPAVPRHSQAGGAPRGPEVHSTDADAGDIQR</sequence>
<gene>
    <name evidence="3" type="ORF">EI42_03622</name>
</gene>
<keyword evidence="4" id="KW-1185">Reference proteome</keyword>
<dbReference type="Pfam" id="PF01381">
    <property type="entry name" value="HTH_3"/>
    <property type="match status" value="1"/>
</dbReference>
<dbReference type="SUPFAM" id="SSF47413">
    <property type="entry name" value="lambda repressor-like DNA-binding domains"/>
    <property type="match status" value="1"/>
</dbReference>
<keyword evidence="3" id="KW-0238">DNA-binding</keyword>
<dbReference type="Proteomes" id="UP000248806">
    <property type="component" value="Unassembled WGS sequence"/>
</dbReference>
<proteinExistence type="predicted"/>
<organism evidence="3 4">
    <name type="scientific">Thermosporothrix hazakensis</name>
    <dbReference type="NCBI Taxonomy" id="644383"/>
    <lineage>
        <taxon>Bacteria</taxon>
        <taxon>Bacillati</taxon>
        <taxon>Chloroflexota</taxon>
        <taxon>Ktedonobacteria</taxon>
        <taxon>Ktedonobacterales</taxon>
        <taxon>Thermosporotrichaceae</taxon>
        <taxon>Thermosporothrix</taxon>
    </lineage>
</organism>
<feature type="region of interest" description="Disordered" evidence="1">
    <location>
        <begin position="151"/>
        <end position="192"/>
    </location>
</feature>
<accession>A0A326U3R2</accession>
<dbReference type="Gene3D" id="1.10.260.40">
    <property type="entry name" value="lambda repressor-like DNA-binding domains"/>
    <property type="match status" value="1"/>
</dbReference>
<dbReference type="InterPro" id="IPR010982">
    <property type="entry name" value="Lambda_DNA-bd_dom_sf"/>
</dbReference>
<dbReference type="CDD" id="cd00093">
    <property type="entry name" value="HTH_XRE"/>
    <property type="match status" value="1"/>
</dbReference>
<comment type="caution">
    <text evidence="3">The sequence shown here is derived from an EMBL/GenBank/DDBJ whole genome shotgun (WGS) entry which is preliminary data.</text>
</comment>
<dbReference type="GO" id="GO:0003677">
    <property type="term" value="F:DNA binding"/>
    <property type="evidence" value="ECO:0007669"/>
    <property type="project" value="UniProtKB-KW"/>
</dbReference>
<feature type="compositionally biased region" description="Basic and acidic residues" evidence="1">
    <location>
        <begin position="178"/>
        <end position="192"/>
    </location>
</feature>
<feature type="domain" description="HTH cro/C1-type" evidence="2">
    <location>
        <begin position="15"/>
        <end position="70"/>
    </location>
</feature>
<evidence type="ECO:0000259" key="2">
    <source>
        <dbReference type="PROSITE" id="PS50943"/>
    </source>
</evidence>
<name>A0A326U3R2_THEHA</name>
<dbReference type="SMART" id="SM00530">
    <property type="entry name" value="HTH_XRE"/>
    <property type="match status" value="1"/>
</dbReference>
<dbReference type="OrthoDB" id="143533at2"/>
<reference evidence="3 4" key="1">
    <citation type="submission" date="2018-06" db="EMBL/GenBank/DDBJ databases">
        <title>Genomic Encyclopedia of Archaeal and Bacterial Type Strains, Phase II (KMG-II): from individual species to whole genera.</title>
        <authorList>
            <person name="Goeker M."/>
        </authorList>
    </citation>
    <scope>NUCLEOTIDE SEQUENCE [LARGE SCALE GENOMIC DNA]</scope>
    <source>
        <strain evidence="3 4">ATCC BAA-1881</strain>
    </source>
</reference>
<dbReference type="EMBL" id="QKUF01000013">
    <property type="protein sequence ID" value="PZW27059.1"/>
    <property type="molecule type" value="Genomic_DNA"/>
</dbReference>
<dbReference type="InterPro" id="IPR001387">
    <property type="entry name" value="Cro/C1-type_HTH"/>
</dbReference>
<protein>
    <submittedName>
        <fullName evidence="3">DNA-binding XRE family transcriptional regulator</fullName>
    </submittedName>
</protein>
<dbReference type="PROSITE" id="PS50943">
    <property type="entry name" value="HTH_CROC1"/>
    <property type="match status" value="1"/>
</dbReference>